<organism evidence="2 3">
    <name type="scientific">Sneathiella chinensis</name>
    <dbReference type="NCBI Taxonomy" id="349750"/>
    <lineage>
        <taxon>Bacteria</taxon>
        <taxon>Pseudomonadati</taxon>
        <taxon>Pseudomonadota</taxon>
        <taxon>Alphaproteobacteria</taxon>
        <taxon>Sneathiellales</taxon>
        <taxon>Sneathiellaceae</taxon>
        <taxon>Sneathiella</taxon>
    </lineage>
</organism>
<comment type="caution">
    <text evidence="2">The sequence shown here is derived from an EMBL/GenBank/DDBJ whole genome shotgun (WGS) entry which is preliminary data.</text>
</comment>
<dbReference type="SUPFAM" id="SSF47413">
    <property type="entry name" value="lambda repressor-like DNA-binding domains"/>
    <property type="match status" value="1"/>
</dbReference>
<proteinExistence type="predicted"/>
<protein>
    <recommendedName>
        <fullName evidence="1">HTH cro/C1-type domain-containing protein</fullName>
    </recommendedName>
</protein>
<accession>A0ABQ5U590</accession>
<dbReference type="Pfam" id="PF01381">
    <property type="entry name" value="HTH_3"/>
    <property type="match status" value="1"/>
</dbReference>
<dbReference type="SMART" id="SM00530">
    <property type="entry name" value="HTH_XRE"/>
    <property type="match status" value="1"/>
</dbReference>
<dbReference type="InterPro" id="IPR001387">
    <property type="entry name" value="Cro/C1-type_HTH"/>
</dbReference>
<evidence type="ECO:0000259" key="1">
    <source>
        <dbReference type="PROSITE" id="PS50943"/>
    </source>
</evidence>
<feature type="domain" description="HTH cro/C1-type" evidence="1">
    <location>
        <begin position="24"/>
        <end position="78"/>
    </location>
</feature>
<evidence type="ECO:0000313" key="3">
    <source>
        <dbReference type="Proteomes" id="UP001161409"/>
    </source>
</evidence>
<dbReference type="EMBL" id="BSNF01000008">
    <property type="protein sequence ID" value="GLQ07294.1"/>
    <property type="molecule type" value="Genomic_DNA"/>
</dbReference>
<dbReference type="Proteomes" id="UP001161409">
    <property type="component" value="Unassembled WGS sequence"/>
</dbReference>
<keyword evidence="3" id="KW-1185">Reference proteome</keyword>
<dbReference type="InterPro" id="IPR010982">
    <property type="entry name" value="Lambda_DNA-bd_dom_sf"/>
</dbReference>
<dbReference type="RefSeq" id="WP_169561348.1">
    <property type="nucleotide sequence ID" value="NZ_BSNF01000008.1"/>
</dbReference>
<dbReference type="CDD" id="cd00093">
    <property type="entry name" value="HTH_XRE"/>
    <property type="match status" value="1"/>
</dbReference>
<reference evidence="2" key="2">
    <citation type="submission" date="2023-01" db="EMBL/GenBank/DDBJ databases">
        <title>Draft genome sequence of Sneathiella chinensis strain NBRC 103408.</title>
        <authorList>
            <person name="Sun Q."/>
            <person name="Mori K."/>
        </authorList>
    </citation>
    <scope>NUCLEOTIDE SEQUENCE</scope>
    <source>
        <strain evidence="2">NBRC 103408</strain>
    </source>
</reference>
<gene>
    <name evidence="2" type="ORF">GCM10007924_25150</name>
</gene>
<sequence length="142" mass="15958">MIDFKTDDPHGRANPVDVHVGQQLRIKRTLLGMTQSELGDAMGLTFQQIQKYEQGSNRIGSSKLYQLSRVLEVPIGYFFEGLSDDPTVASLPSHAQHLQKDPAAKRETLELVRAFSRIEDHQIRDSIVAMVKSVSRSPQKDI</sequence>
<dbReference type="PROSITE" id="PS50943">
    <property type="entry name" value="HTH_CROC1"/>
    <property type="match status" value="1"/>
</dbReference>
<reference evidence="2" key="1">
    <citation type="journal article" date="2014" name="Int. J. Syst. Evol. Microbiol.">
        <title>Complete genome of a new Firmicutes species belonging to the dominant human colonic microbiota ('Ruminococcus bicirculans') reveals two chromosomes and a selective capacity to utilize plant glucans.</title>
        <authorList>
            <consortium name="NISC Comparative Sequencing Program"/>
            <person name="Wegmann U."/>
            <person name="Louis P."/>
            <person name="Goesmann A."/>
            <person name="Henrissat B."/>
            <person name="Duncan S.H."/>
            <person name="Flint H.J."/>
        </authorList>
    </citation>
    <scope>NUCLEOTIDE SEQUENCE</scope>
    <source>
        <strain evidence="2">NBRC 103408</strain>
    </source>
</reference>
<dbReference type="Gene3D" id="1.10.260.40">
    <property type="entry name" value="lambda repressor-like DNA-binding domains"/>
    <property type="match status" value="1"/>
</dbReference>
<name>A0ABQ5U590_9PROT</name>
<evidence type="ECO:0000313" key="2">
    <source>
        <dbReference type="EMBL" id="GLQ07294.1"/>
    </source>
</evidence>